<feature type="transmembrane region" description="Helical" evidence="2">
    <location>
        <begin position="115"/>
        <end position="131"/>
    </location>
</feature>
<feature type="transmembrane region" description="Helical" evidence="2">
    <location>
        <begin position="921"/>
        <end position="940"/>
    </location>
</feature>
<feature type="transmembrane region" description="Helical" evidence="2">
    <location>
        <begin position="693"/>
        <end position="715"/>
    </location>
</feature>
<feature type="compositionally biased region" description="Basic and acidic residues" evidence="1">
    <location>
        <begin position="1007"/>
        <end position="1017"/>
    </location>
</feature>
<feature type="transmembrane region" description="Helical" evidence="2">
    <location>
        <begin position="654"/>
        <end position="673"/>
    </location>
</feature>
<dbReference type="InterPro" id="IPR052394">
    <property type="entry name" value="LRR-containing"/>
</dbReference>
<evidence type="ECO:0000256" key="2">
    <source>
        <dbReference type="SAM" id="Phobius"/>
    </source>
</evidence>
<comment type="caution">
    <text evidence="3">The sequence shown here is derived from an EMBL/GenBank/DDBJ whole genome shotgun (WGS) entry which is preliminary data.</text>
</comment>
<keyword evidence="2" id="KW-0472">Membrane</keyword>
<keyword evidence="2" id="KW-1133">Transmembrane helix</keyword>
<keyword evidence="2" id="KW-0812">Transmembrane</keyword>
<feature type="transmembrane region" description="Helical" evidence="2">
    <location>
        <begin position="980"/>
        <end position="1003"/>
    </location>
</feature>
<gene>
    <name evidence="3" type="ORF">KQP761_LOCUS24169</name>
</gene>
<dbReference type="Pfam" id="PF07690">
    <property type="entry name" value="MFS_1"/>
    <property type="match status" value="1"/>
</dbReference>
<feature type="compositionally biased region" description="Polar residues" evidence="1">
    <location>
        <begin position="1019"/>
        <end position="1030"/>
    </location>
</feature>
<dbReference type="SUPFAM" id="SSF52047">
    <property type="entry name" value="RNI-like"/>
    <property type="match status" value="2"/>
</dbReference>
<dbReference type="Pfam" id="PF03134">
    <property type="entry name" value="TB2_DP1_HVA22"/>
    <property type="match status" value="1"/>
</dbReference>
<accession>A0A816C8H3</accession>
<feature type="transmembrane region" description="Helical" evidence="2">
    <location>
        <begin position="952"/>
        <end position="974"/>
    </location>
</feature>
<dbReference type="Gene3D" id="3.80.10.10">
    <property type="entry name" value="Ribonuclease Inhibitor"/>
    <property type="match status" value="3"/>
</dbReference>
<feature type="transmembrane region" description="Helical" evidence="2">
    <location>
        <begin position="93"/>
        <end position="109"/>
    </location>
</feature>
<dbReference type="InterPro" id="IPR004345">
    <property type="entry name" value="TB2_DP1_HVA22"/>
</dbReference>
<dbReference type="Proteomes" id="UP000663834">
    <property type="component" value="Unassembled WGS sequence"/>
</dbReference>
<feature type="transmembrane region" description="Helical" evidence="2">
    <location>
        <begin position="63"/>
        <end position="81"/>
    </location>
</feature>
<dbReference type="InterPro" id="IPR011701">
    <property type="entry name" value="MFS"/>
</dbReference>
<organism evidence="3 4">
    <name type="scientific">Rotaria magnacalcarata</name>
    <dbReference type="NCBI Taxonomy" id="392030"/>
    <lineage>
        <taxon>Eukaryota</taxon>
        <taxon>Metazoa</taxon>
        <taxon>Spiralia</taxon>
        <taxon>Gnathifera</taxon>
        <taxon>Rotifera</taxon>
        <taxon>Eurotatoria</taxon>
        <taxon>Bdelloidea</taxon>
        <taxon>Philodinida</taxon>
        <taxon>Philodinidae</taxon>
        <taxon>Rotaria</taxon>
    </lineage>
</organism>
<evidence type="ECO:0000313" key="3">
    <source>
        <dbReference type="EMBL" id="CAF1617171.1"/>
    </source>
</evidence>
<dbReference type="Gene3D" id="1.20.1250.20">
    <property type="entry name" value="MFS general substrate transporter like domains"/>
    <property type="match status" value="2"/>
</dbReference>
<feature type="transmembrane region" description="Helical" evidence="2">
    <location>
        <begin position="753"/>
        <end position="773"/>
    </location>
</feature>
<dbReference type="Pfam" id="PF13516">
    <property type="entry name" value="LRR_6"/>
    <property type="match status" value="12"/>
</dbReference>
<dbReference type="PANTHER" id="PTHR24114">
    <property type="entry name" value="LEUCINE RICH REPEAT FAMILY PROTEIN"/>
    <property type="match status" value="1"/>
</dbReference>
<feature type="transmembrane region" description="Helical" evidence="2">
    <location>
        <begin position="884"/>
        <end position="901"/>
    </location>
</feature>
<feature type="transmembrane region" description="Helical" evidence="2">
    <location>
        <begin position="625"/>
        <end position="642"/>
    </location>
</feature>
<dbReference type="InterPro" id="IPR032675">
    <property type="entry name" value="LRR_dom_sf"/>
</dbReference>
<dbReference type="GO" id="GO:0022857">
    <property type="term" value="F:transmembrane transporter activity"/>
    <property type="evidence" value="ECO:0007669"/>
    <property type="project" value="InterPro"/>
</dbReference>
<evidence type="ECO:0000313" key="4">
    <source>
        <dbReference type="Proteomes" id="UP000663834"/>
    </source>
</evidence>
<name>A0A816C8H3_9BILA</name>
<evidence type="ECO:0000256" key="1">
    <source>
        <dbReference type="SAM" id="MobiDB-lite"/>
    </source>
</evidence>
<dbReference type="PANTHER" id="PTHR24114:SF2">
    <property type="entry name" value="F-BOX DOMAIN-CONTAINING PROTEIN-RELATED"/>
    <property type="match status" value="1"/>
</dbReference>
<proteinExistence type="predicted"/>
<dbReference type="EMBL" id="CAJNOW010013052">
    <property type="protein sequence ID" value="CAF1617171.1"/>
    <property type="molecule type" value="Genomic_DNA"/>
</dbReference>
<reference evidence="3" key="1">
    <citation type="submission" date="2021-02" db="EMBL/GenBank/DDBJ databases">
        <authorList>
            <person name="Nowell W R."/>
        </authorList>
    </citation>
    <scope>NUCLEOTIDE SEQUENCE</scope>
</reference>
<feature type="transmembrane region" description="Helical" evidence="2">
    <location>
        <begin position="811"/>
        <end position="833"/>
    </location>
</feature>
<dbReference type="SUPFAM" id="SSF103473">
    <property type="entry name" value="MFS general substrate transporter"/>
    <property type="match status" value="1"/>
</dbReference>
<dbReference type="SMART" id="SM00368">
    <property type="entry name" value="LRR_RI"/>
    <property type="match status" value="13"/>
</dbReference>
<feature type="transmembrane region" description="Helical" evidence="2">
    <location>
        <begin position="38"/>
        <end position="57"/>
    </location>
</feature>
<dbReference type="InterPro" id="IPR001611">
    <property type="entry name" value="Leu-rich_rpt"/>
</dbReference>
<dbReference type="AlphaFoldDB" id="A0A816C8H3"/>
<protein>
    <submittedName>
        <fullName evidence="3">Uncharacterized protein</fullName>
    </submittedName>
</protein>
<sequence length="1030" mass="112268">MAQIFQKYFGQLKSKVKSIYANSPFDCVLSLVEIKTGVASEIIALALFSIFAIYLVFGWCNDFVCNVIVLIYPVYISLMTIQLSDTSSHKRLLTYWVIYSSLGCIEYILHRVCDFLLFYWLGKCIFLIWFLKSESSSPVVEESPTQPEPEPEYNNDSSNDKVNVEELIAKNGDSPTLNLSLQGITDQDMNIVANALENNTTIKTLELVANVIGAAGIKLLADALKNNSTLTTLDLSNVGITDESAQHLADVLRNNTTLSTLRLFNNSIGVQGAKYLADSLRENTALTAIDLGMNQIGIEGSQYFGDALRNNMGLKEFNIQANGLGDDGAEHIANALQHNTTLTSLGIFCNEIGEKGAQHIGDALKNNKTLTTLEFRDNTIGDKGTQHLADALQYNTTLTTLQLDTNGITDEGIQYLAGALQKNKTLTSLSLSANKLGYEALNFLITALEKNATLTSISLSSNELGPEACQHLVDALGKNTTLTTLNLAWNRIGDDGAEYLADVLGKNTTLNELDLSYNAIGDEGVQHLANALRKNTGLKEFDLSGNRISNVGVNHLANAAQKNTTLTTLVLISNYFGSEIDSSAMKLFQKNTALKCSFWLTFSPVSLSAQSYYNISSSTVDLLLNWGPIIFIPCLPLAYLLLNTRNGLRRTVIILAVACFVATLLRVIPSIAVSPSNPHFKIISLSFFHAGQIINAACGPLVMMPVSQLSCLWFGPNERARATTIAIMANVFGSTISFLINPAIVSKPSNLPYLLYFHVGLALVAGILTLAYFPAQPPKPPSHAAEILMNVENNNSDSGFKVYMKGLWQCIMNPSFVLLAIVGGVMTGTFSVWTSLFSTILNPENYTEQQAGWFGFASSLASIIGGFCLGALADSSRFRRSLKMLILIVLIACFIPIVWFQLSVRSVFYDAHVLGSTKYTIGLAATLVGLFQGAAAPLVYESLAEITYPLPESLSASVLVQLNNVTFLTLLFAVSGRYKIMNLLVVIAIGLSIVMAALARVSYKRRDEDERKKREGNDDTQLNNITSTIN</sequence>
<dbReference type="InterPro" id="IPR036259">
    <property type="entry name" value="MFS_trans_sf"/>
</dbReference>
<dbReference type="OrthoDB" id="422206at2759"/>
<feature type="region of interest" description="Disordered" evidence="1">
    <location>
        <begin position="1007"/>
        <end position="1030"/>
    </location>
</feature>
<feature type="transmembrane region" description="Helical" evidence="2">
    <location>
        <begin position="722"/>
        <end position="741"/>
    </location>
</feature>
<feature type="transmembrane region" description="Helical" evidence="2">
    <location>
        <begin position="853"/>
        <end position="872"/>
    </location>
</feature>